<evidence type="ECO:0000313" key="2">
    <source>
        <dbReference type="Proteomes" id="UP000471381"/>
    </source>
</evidence>
<dbReference type="PANTHER" id="PTHR12526">
    <property type="entry name" value="GLYCOSYLTRANSFERASE"/>
    <property type="match status" value="1"/>
</dbReference>
<dbReference type="EMBL" id="JAAAWO010000001">
    <property type="protein sequence ID" value="NDW14306.1"/>
    <property type="molecule type" value="Genomic_DNA"/>
</dbReference>
<reference evidence="1 2" key="1">
    <citation type="submission" date="2020-01" db="EMBL/GenBank/DDBJ databases">
        <title>Genomes of bacteria type strains.</title>
        <authorList>
            <person name="Chen J."/>
            <person name="Zhu S."/>
            <person name="Yang J."/>
        </authorList>
    </citation>
    <scope>NUCLEOTIDE SEQUENCE [LARGE SCALE GENOMIC DNA]</scope>
    <source>
        <strain evidence="1 2">LMG 24078</strain>
    </source>
</reference>
<comment type="caution">
    <text evidence="1">The sequence shown here is derived from an EMBL/GenBank/DDBJ whole genome shotgun (WGS) entry which is preliminary data.</text>
</comment>
<protein>
    <submittedName>
        <fullName evidence="1">Glycosyltransferase</fullName>
    </submittedName>
</protein>
<dbReference type="Proteomes" id="UP000471381">
    <property type="component" value="Unassembled WGS sequence"/>
</dbReference>
<gene>
    <name evidence="1" type="ORF">GTQ48_01990</name>
</gene>
<dbReference type="AlphaFoldDB" id="A0A6N9TEF4"/>
<dbReference type="GO" id="GO:0016740">
    <property type="term" value="F:transferase activity"/>
    <property type="evidence" value="ECO:0007669"/>
    <property type="project" value="UniProtKB-KW"/>
</dbReference>
<name>A0A6N9TEF4_9ALTE</name>
<keyword evidence="1" id="KW-0808">Transferase</keyword>
<dbReference type="SUPFAM" id="SSF53756">
    <property type="entry name" value="UDP-Glycosyltransferase/glycogen phosphorylase"/>
    <property type="match status" value="1"/>
</dbReference>
<evidence type="ECO:0000313" key="1">
    <source>
        <dbReference type="EMBL" id="NDW14306.1"/>
    </source>
</evidence>
<proteinExistence type="predicted"/>
<accession>A0A6N9TEF4</accession>
<dbReference type="Gene3D" id="3.40.50.2000">
    <property type="entry name" value="Glycogen Phosphorylase B"/>
    <property type="match status" value="1"/>
</dbReference>
<organism evidence="1 2">
    <name type="scientific">Alteromonas genovensis</name>
    <dbReference type="NCBI Taxonomy" id="471225"/>
    <lineage>
        <taxon>Bacteria</taxon>
        <taxon>Pseudomonadati</taxon>
        <taxon>Pseudomonadota</taxon>
        <taxon>Gammaproteobacteria</taxon>
        <taxon>Alteromonadales</taxon>
        <taxon>Alteromonadaceae</taxon>
        <taxon>Alteromonas/Salinimonas group</taxon>
        <taxon>Alteromonas</taxon>
    </lineage>
</organism>
<dbReference type="RefSeq" id="WP_163104912.1">
    <property type="nucleotide sequence ID" value="NZ_JAAAWO010000001.1"/>
</dbReference>
<keyword evidence="2" id="KW-1185">Reference proteome</keyword>
<dbReference type="Pfam" id="PF13692">
    <property type="entry name" value="Glyco_trans_1_4"/>
    <property type="match status" value="1"/>
</dbReference>
<sequence>MAKLRKITVVSQRVPYPPNKGEKLRTYHQIEFLTQLGYCVDVLCLGENTQDSADAKELGKKLDISVTVFPLPHKIKRYSWALLHRQAISVGAFYSSALQKEVNACLINGCDALLLSASSLGYYVFNAANYDDRTCALFMDMMDVDSDKWRQYAESSSFPMRVVYRRESKRIKRLEARANKEFEDTFLIAKEETRLFEKTVSAFKPVKVLGNGLDFSAFFPAPTPANDTNFLFTGVMDYKPNVDAVMWFVEHCWPIIKQSLPGATFTVGGMNPTKEIQQLSERDKAIEVTGFVDDMLPFFHKATAFVAPFRLARGVQNKVLQAAACKLPVITTSMGAEGISYASENTMYIANEESSFIDACVDCVKKTDTAQQLADNAYNALHSTYSWNQQLQPLKQALEKI</sequence>